<evidence type="ECO:0000313" key="4">
    <source>
        <dbReference type="Proteomes" id="UP001589693"/>
    </source>
</evidence>
<dbReference type="PANTHER" id="PTHR35176:SF6">
    <property type="entry name" value="HEME OXYGENASE HI_0854-RELATED"/>
    <property type="match status" value="1"/>
</dbReference>
<dbReference type="SUPFAM" id="SSF50475">
    <property type="entry name" value="FMN-binding split barrel"/>
    <property type="match status" value="1"/>
</dbReference>
<evidence type="ECO:0000313" key="3">
    <source>
        <dbReference type="EMBL" id="MFB9906154.1"/>
    </source>
</evidence>
<evidence type="ECO:0000259" key="2">
    <source>
        <dbReference type="Pfam" id="PF01243"/>
    </source>
</evidence>
<protein>
    <submittedName>
        <fullName evidence="3">PPOX class F420-dependent oxidoreductase</fullName>
        <ecNumber evidence="3">1.-.-.-</ecNumber>
    </submittedName>
</protein>
<dbReference type="InterPro" id="IPR012349">
    <property type="entry name" value="Split_barrel_FMN-bd"/>
</dbReference>
<dbReference type="NCBIfam" id="TIGR03618">
    <property type="entry name" value="Rv1155_F420"/>
    <property type="match status" value="1"/>
</dbReference>
<dbReference type="Gene3D" id="2.30.110.10">
    <property type="entry name" value="Electron Transport, Fmn-binding Protein, Chain A"/>
    <property type="match status" value="1"/>
</dbReference>
<name>A0ABV6A1L3_9PSEU</name>
<accession>A0ABV6A1L3</accession>
<keyword evidence="4" id="KW-1185">Reference proteome</keyword>
<dbReference type="RefSeq" id="WP_377853997.1">
    <property type="nucleotide sequence ID" value="NZ_JBHLZU010000018.1"/>
</dbReference>
<dbReference type="InterPro" id="IPR019920">
    <property type="entry name" value="F420-binding_dom_put"/>
</dbReference>
<keyword evidence="1 3" id="KW-0560">Oxidoreductase</keyword>
<dbReference type="PANTHER" id="PTHR35176">
    <property type="entry name" value="HEME OXYGENASE HI_0854-RELATED"/>
    <property type="match status" value="1"/>
</dbReference>
<dbReference type="GO" id="GO:0016491">
    <property type="term" value="F:oxidoreductase activity"/>
    <property type="evidence" value="ECO:0007669"/>
    <property type="project" value="UniProtKB-KW"/>
</dbReference>
<gene>
    <name evidence="3" type="ORF">ACFFQA_19630</name>
</gene>
<comment type="caution">
    <text evidence="3">The sequence shown here is derived from an EMBL/GenBank/DDBJ whole genome shotgun (WGS) entry which is preliminary data.</text>
</comment>
<organism evidence="3 4">
    <name type="scientific">Allokutzneria oryzae</name>
    <dbReference type="NCBI Taxonomy" id="1378989"/>
    <lineage>
        <taxon>Bacteria</taxon>
        <taxon>Bacillati</taxon>
        <taxon>Actinomycetota</taxon>
        <taxon>Actinomycetes</taxon>
        <taxon>Pseudonocardiales</taxon>
        <taxon>Pseudonocardiaceae</taxon>
        <taxon>Allokutzneria</taxon>
    </lineage>
</organism>
<proteinExistence type="predicted"/>
<dbReference type="InterPro" id="IPR052019">
    <property type="entry name" value="F420H2_bilvrd_red/Heme_oxyg"/>
</dbReference>
<sequence length="130" mass="14263">MATLNDNVRALLDGTSYVTLATLNPDGSPQTSVLWVKRDGDDVLLSTVVGRRKDKNLRRDPRASLTVFDTANPYQYAEIRGTAALDERGGRELIDELARKYTGNDYPGEADGVVRVVVRITPERVTGTLA</sequence>
<reference evidence="3 4" key="1">
    <citation type="submission" date="2024-09" db="EMBL/GenBank/DDBJ databases">
        <authorList>
            <person name="Sun Q."/>
            <person name="Mori K."/>
        </authorList>
    </citation>
    <scope>NUCLEOTIDE SEQUENCE [LARGE SCALE GENOMIC DNA]</scope>
    <source>
        <strain evidence="3 4">TBRC 7907</strain>
    </source>
</reference>
<dbReference type="InterPro" id="IPR011576">
    <property type="entry name" value="Pyridox_Oxase_N"/>
</dbReference>
<feature type="domain" description="Pyridoxamine 5'-phosphate oxidase N-terminal" evidence="2">
    <location>
        <begin position="5"/>
        <end position="126"/>
    </location>
</feature>
<evidence type="ECO:0000256" key="1">
    <source>
        <dbReference type="ARBA" id="ARBA00023002"/>
    </source>
</evidence>
<dbReference type="EMBL" id="JBHLZU010000018">
    <property type="protein sequence ID" value="MFB9906154.1"/>
    <property type="molecule type" value="Genomic_DNA"/>
</dbReference>
<dbReference type="Pfam" id="PF01243">
    <property type="entry name" value="PNPOx_N"/>
    <property type="match status" value="1"/>
</dbReference>
<dbReference type="Proteomes" id="UP001589693">
    <property type="component" value="Unassembled WGS sequence"/>
</dbReference>
<dbReference type="EC" id="1.-.-.-" evidence="3"/>